<dbReference type="EMBL" id="JANIPJ010000007">
    <property type="protein sequence ID" value="MCR2804467.1"/>
    <property type="molecule type" value="Genomic_DNA"/>
</dbReference>
<comment type="caution">
    <text evidence="8">The sequence shown here is derived from an EMBL/GenBank/DDBJ whole genome shotgun (WGS) entry which is preliminary data.</text>
</comment>
<dbReference type="GO" id="GO:0004519">
    <property type="term" value="F:endonuclease activity"/>
    <property type="evidence" value="ECO:0007669"/>
    <property type="project" value="UniProtKB-KW"/>
</dbReference>
<sequence>MIVRFGFVAMSLLLENASPSRTMTYANFSKLDDREAAIRKLERIAEENLVSSLRILKHAKAHDIRMYRFSSKLIPLATHEALDDWDPYENLAGPFRDIGDFVKRNGIRTSFHPDHFCVFSTPRPDVLEKSAKDLEHHIRMLEMMELDETSKNNIHMGGAYGNKEEAGERFIEQFGALPDRFKHRVTLENDDKTFNVKETLGAAELVGVPMVLDIHHHAVNPGDTGEDELIDGLWPRIAETWSKERSRLGLQESAQLPPKIHSSSPKSLTDPRGHADNVEAEPLLRFLRGAAAHSDCLDCMLEAKNKDAALLQLMEAMKELESRGEGVKVIDGASVEIAPY</sequence>
<dbReference type="PANTHER" id="PTHR31290">
    <property type="entry name" value="UV-DAMAGE ENDONUCLEASE"/>
    <property type="match status" value="1"/>
</dbReference>
<evidence type="ECO:0000256" key="3">
    <source>
        <dbReference type="ARBA" id="ARBA00022763"/>
    </source>
</evidence>
<evidence type="ECO:0000256" key="7">
    <source>
        <dbReference type="SAM" id="MobiDB-lite"/>
    </source>
</evidence>
<keyword evidence="4" id="KW-0228">DNA excision</keyword>
<dbReference type="InterPro" id="IPR004601">
    <property type="entry name" value="UvdE"/>
</dbReference>
<keyword evidence="2 8" id="KW-0255">Endonuclease</keyword>
<evidence type="ECO:0000313" key="8">
    <source>
        <dbReference type="EMBL" id="MCR2804467.1"/>
    </source>
</evidence>
<evidence type="ECO:0000313" key="9">
    <source>
        <dbReference type="Proteomes" id="UP001141950"/>
    </source>
</evidence>
<evidence type="ECO:0000256" key="5">
    <source>
        <dbReference type="ARBA" id="ARBA00022801"/>
    </source>
</evidence>
<name>A0A9X2MQM0_9BACL</name>
<dbReference type="PANTHER" id="PTHR31290:SF5">
    <property type="entry name" value="UV-DAMAGE ENDONUCLEASE"/>
    <property type="match status" value="1"/>
</dbReference>
<keyword evidence="1" id="KW-0540">Nuclease</keyword>
<organism evidence="8 9">
    <name type="scientific">Paenibacillus soyae</name>
    <dbReference type="NCBI Taxonomy" id="2969249"/>
    <lineage>
        <taxon>Bacteria</taxon>
        <taxon>Bacillati</taxon>
        <taxon>Bacillota</taxon>
        <taxon>Bacilli</taxon>
        <taxon>Bacillales</taxon>
        <taxon>Paenibacillaceae</taxon>
        <taxon>Paenibacillus</taxon>
    </lineage>
</organism>
<dbReference type="RefSeq" id="WP_257445513.1">
    <property type="nucleotide sequence ID" value="NZ_JANIPJ010000007.1"/>
</dbReference>
<dbReference type="Proteomes" id="UP001141950">
    <property type="component" value="Unassembled WGS sequence"/>
</dbReference>
<gene>
    <name evidence="8" type="primary">uvsE</name>
    <name evidence="8" type="ORF">NQZ67_11325</name>
</gene>
<evidence type="ECO:0000256" key="6">
    <source>
        <dbReference type="ARBA" id="ARBA00023204"/>
    </source>
</evidence>
<dbReference type="SUPFAM" id="SSF51658">
    <property type="entry name" value="Xylose isomerase-like"/>
    <property type="match status" value="1"/>
</dbReference>
<dbReference type="GO" id="GO:0006289">
    <property type="term" value="P:nucleotide-excision repair"/>
    <property type="evidence" value="ECO:0007669"/>
    <property type="project" value="InterPro"/>
</dbReference>
<proteinExistence type="predicted"/>
<feature type="region of interest" description="Disordered" evidence="7">
    <location>
        <begin position="248"/>
        <end position="275"/>
    </location>
</feature>
<evidence type="ECO:0000256" key="4">
    <source>
        <dbReference type="ARBA" id="ARBA00022769"/>
    </source>
</evidence>
<dbReference type="GO" id="GO:0016787">
    <property type="term" value="F:hydrolase activity"/>
    <property type="evidence" value="ECO:0007669"/>
    <property type="project" value="UniProtKB-KW"/>
</dbReference>
<keyword evidence="3" id="KW-0227">DNA damage</keyword>
<dbReference type="NCBIfam" id="TIGR00629">
    <property type="entry name" value="uvde"/>
    <property type="match status" value="1"/>
</dbReference>
<accession>A0A9X2MQM0</accession>
<keyword evidence="5" id="KW-0378">Hydrolase</keyword>
<evidence type="ECO:0000256" key="1">
    <source>
        <dbReference type="ARBA" id="ARBA00022722"/>
    </source>
</evidence>
<dbReference type="Pfam" id="PF03851">
    <property type="entry name" value="UvdE"/>
    <property type="match status" value="1"/>
</dbReference>
<keyword evidence="6" id="KW-0234">DNA repair</keyword>
<dbReference type="Gene3D" id="3.20.20.150">
    <property type="entry name" value="Divalent-metal-dependent TIM barrel enzymes"/>
    <property type="match status" value="1"/>
</dbReference>
<dbReference type="InterPro" id="IPR036237">
    <property type="entry name" value="Xyl_isomerase-like_sf"/>
</dbReference>
<reference evidence="8" key="1">
    <citation type="submission" date="2022-08" db="EMBL/GenBank/DDBJ databases">
        <title>The genomic sequence of strain Paenibacillus sp. SCIV0701.</title>
        <authorList>
            <person name="Zhao H."/>
        </authorList>
    </citation>
    <scope>NUCLEOTIDE SEQUENCE</scope>
    <source>
        <strain evidence="8">SCIV0701</strain>
    </source>
</reference>
<evidence type="ECO:0000256" key="2">
    <source>
        <dbReference type="ARBA" id="ARBA00022759"/>
    </source>
</evidence>
<keyword evidence="9" id="KW-1185">Reference proteome</keyword>
<dbReference type="GO" id="GO:0009411">
    <property type="term" value="P:response to UV"/>
    <property type="evidence" value="ECO:0007669"/>
    <property type="project" value="InterPro"/>
</dbReference>
<dbReference type="AlphaFoldDB" id="A0A9X2MQM0"/>
<protein>
    <submittedName>
        <fullName evidence="8">UV DNA damage repair endonuclease UvsE</fullName>
    </submittedName>
</protein>